<feature type="transmembrane region" description="Helical" evidence="1">
    <location>
        <begin position="413"/>
        <end position="431"/>
    </location>
</feature>
<accession>A0A067T6M7</accession>
<dbReference type="AlphaFoldDB" id="A0A067T6M7"/>
<feature type="transmembrane region" description="Helical" evidence="1">
    <location>
        <begin position="385"/>
        <end position="407"/>
    </location>
</feature>
<feature type="transmembrane region" description="Helical" evidence="1">
    <location>
        <begin position="275"/>
        <end position="300"/>
    </location>
</feature>
<feature type="transmembrane region" description="Helical" evidence="1">
    <location>
        <begin position="72"/>
        <end position="91"/>
    </location>
</feature>
<gene>
    <name evidence="2" type="ORF">GALMADRAFT_1295472</name>
</gene>
<evidence type="ECO:0000313" key="3">
    <source>
        <dbReference type="Proteomes" id="UP000027222"/>
    </source>
</evidence>
<keyword evidence="1" id="KW-1133">Transmembrane helix</keyword>
<feature type="transmembrane region" description="Helical" evidence="1">
    <location>
        <begin position="145"/>
        <end position="169"/>
    </location>
</feature>
<feature type="transmembrane region" description="Helical" evidence="1">
    <location>
        <begin position="46"/>
        <end position="66"/>
    </location>
</feature>
<proteinExistence type="predicted"/>
<organism evidence="2 3">
    <name type="scientific">Galerina marginata (strain CBS 339.88)</name>
    <dbReference type="NCBI Taxonomy" id="685588"/>
    <lineage>
        <taxon>Eukaryota</taxon>
        <taxon>Fungi</taxon>
        <taxon>Dikarya</taxon>
        <taxon>Basidiomycota</taxon>
        <taxon>Agaricomycotina</taxon>
        <taxon>Agaricomycetes</taxon>
        <taxon>Agaricomycetidae</taxon>
        <taxon>Agaricales</taxon>
        <taxon>Agaricineae</taxon>
        <taxon>Strophariaceae</taxon>
        <taxon>Galerina</taxon>
    </lineage>
</organism>
<feature type="transmembrane region" description="Helical" evidence="1">
    <location>
        <begin position="443"/>
        <end position="464"/>
    </location>
</feature>
<sequence>MDSTSCLVQANPDITGVGVRISMYTLSLGGPLISCIFTSQDLRESIEISLGITGFALLLTAFVFTGQHKLDLFHAICLFHLIGLVGLTVTPSNIKFKNKFHRFFIYGAFYGGFLGFAIFMIYVFATAPHFGTNPECNDTIRFVIFGINIPATNFIFRIYLIVNFCLLLVREPVMGLLQGFFQSAENEEDDSETRGFSIAKVLCESTGRIYLIVMIELLLKRNPIGPGEGEWGFGQILSMMMLVGPVFQFIMELGKETWSKFGEGFKDLSDFAESVFLQIVIGSIDFALVATGGAAAAATGAHVNGSEVTAEIVRSGALAAVMASGLLTFCTIASGYNLFDMLSGSGSTGHPMKFFLTVGVTTFGIAFLVVFAMSQRLLGEVPDAMLIASLAAAFPLTMGSSIQQLAIPNMNGLPITAVFDTLGAFVFVRVSQDHGFHVCTGRAAAAAGAVFGCILYVLRLPYAIAVKSSIQGAW</sequence>
<feature type="transmembrane region" description="Helical" evidence="1">
    <location>
        <begin position="312"/>
        <end position="334"/>
    </location>
</feature>
<dbReference type="Proteomes" id="UP000027222">
    <property type="component" value="Unassembled WGS sequence"/>
</dbReference>
<name>A0A067T6M7_GALM3</name>
<reference evidence="3" key="1">
    <citation type="journal article" date="2014" name="Proc. Natl. Acad. Sci. U.S.A.">
        <title>Extensive sampling of basidiomycete genomes demonstrates inadequacy of the white-rot/brown-rot paradigm for wood decay fungi.</title>
        <authorList>
            <person name="Riley R."/>
            <person name="Salamov A.A."/>
            <person name="Brown D.W."/>
            <person name="Nagy L.G."/>
            <person name="Floudas D."/>
            <person name="Held B.W."/>
            <person name="Levasseur A."/>
            <person name="Lombard V."/>
            <person name="Morin E."/>
            <person name="Otillar R."/>
            <person name="Lindquist E.A."/>
            <person name="Sun H."/>
            <person name="LaButti K.M."/>
            <person name="Schmutz J."/>
            <person name="Jabbour D."/>
            <person name="Luo H."/>
            <person name="Baker S.E."/>
            <person name="Pisabarro A.G."/>
            <person name="Walton J.D."/>
            <person name="Blanchette R.A."/>
            <person name="Henrissat B."/>
            <person name="Martin F."/>
            <person name="Cullen D."/>
            <person name="Hibbett D.S."/>
            <person name="Grigoriev I.V."/>
        </authorList>
    </citation>
    <scope>NUCLEOTIDE SEQUENCE [LARGE SCALE GENOMIC DNA]</scope>
    <source>
        <strain evidence="3">CBS 339.88</strain>
    </source>
</reference>
<feature type="transmembrane region" description="Helical" evidence="1">
    <location>
        <begin position="103"/>
        <end position="125"/>
    </location>
</feature>
<feature type="transmembrane region" description="Helical" evidence="1">
    <location>
        <begin position="21"/>
        <end position="39"/>
    </location>
</feature>
<keyword evidence="1" id="KW-0472">Membrane</keyword>
<dbReference type="HOGENOM" id="CLU_576241_0_0_1"/>
<keyword evidence="1" id="KW-0812">Transmembrane</keyword>
<dbReference type="EMBL" id="KL142375">
    <property type="protein sequence ID" value="KDR77967.1"/>
    <property type="molecule type" value="Genomic_DNA"/>
</dbReference>
<feature type="transmembrane region" description="Helical" evidence="1">
    <location>
        <begin position="354"/>
        <end position="373"/>
    </location>
</feature>
<evidence type="ECO:0000313" key="2">
    <source>
        <dbReference type="EMBL" id="KDR77967.1"/>
    </source>
</evidence>
<evidence type="ECO:0000256" key="1">
    <source>
        <dbReference type="SAM" id="Phobius"/>
    </source>
</evidence>
<protein>
    <submittedName>
        <fullName evidence="2">Uncharacterized protein</fullName>
    </submittedName>
</protein>
<feature type="transmembrane region" description="Helical" evidence="1">
    <location>
        <begin position="231"/>
        <end position="251"/>
    </location>
</feature>
<keyword evidence="3" id="KW-1185">Reference proteome</keyword>
<dbReference type="OrthoDB" id="5427664at2759"/>